<evidence type="ECO:0000313" key="6">
    <source>
        <dbReference type="EMBL" id="MCQ0969607.1"/>
    </source>
</evidence>
<dbReference type="InterPro" id="IPR015168">
    <property type="entry name" value="SsuA/THI5"/>
</dbReference>
<comment type="subcellular location">
    <subcellularLocation>
        <location evidence="1">Periplasm</location>
    </subcellularLocation>
</comment>
<name>A0ABT1MMV8_9RHOB</name>
<protein>
    <submittedName>
        <fullName evidence="6">ABC transporter substrate-binding protein</fullName>
    </submittedName>
</protein>
<feature type="chain" id="PRO_5045091707" evidence="4">
    <location>
        <begin position="28"/>
        <end position="327"/>
    </location>
</feature>
<sequence>MTFMPKALTGLVGAAALAVGLAGSASADTVRVALGDVASVEQLAFMVALERAKEKGLDYELTTFSKEELAIQALISGQMDVGIGTPYSVIQKSQAPLRNFFQLSKLVFFPVVTSEVSDWAGMDGQPITLHSRGGGTDAIASIIERREGINFGERSYVPGSENRVIAMLKGQITASIVDIANKNLLLSEGGDKFNVLPMFDVKASDEVLFANQEWLDANQEDVDVLVEALLSTWREMVADPTIIEKERQRFNLLSDLPPELLSDVDAYYREAVDGGLYDPEGGGEEAAKADFEFYTESGQLEGDPATLNVEDFWDLRPLNAAKEKLGS</sequence>
<feature type="signal peptide" evidence="4">
    <location>
        <begin position="1"/>
        <end position="27"/>
    </location>
</feature>
<organism evidence="6 7">
    <name type="scientific">Paracoccus albicereus</name>
    <dbReference type="NCBI Taxonomy" id="2922394"/>
    <lineage>
        <taxon>Bacteria</taxon>
        <taxon>Pseudomonadati</taxon>
        <taxon>Pseudomonadota</taxon>
        <taxon>Alphaproteobacteria</taxon>
        <taxon>Rhodobacterales</taxon>
        <taxon>Paracoccaceae</taxon>
        <taxon>Paracoccus</taxon>
    </lineage>
</organism>
<keyword evidence="3 4" id="KW-0732">Signal</keyword>
<evidence type="ECO:0000313" key="7">
    <source>
        <dbReference type="Proteomes" id="UP001203945"/>
    </source>
</evidence>
<dbReference type="Proteomes" id="UP001203945">
    <property type="component" value="Unassembled WGS sequence"/>
</dbReference>
<feature type="domain" description="SsuA/THI5-like" evidence="5">
    <location>
        <begin position="53"/>
        <end position="241"/>
    </location>
</feature>
<dbReference type="PANTHER" id="PTHR30024">
    <property type="entry name" value="ALIPHATIC SULFONATES-BINDING PROTEIN-RELATED"/>
    <property type="match status" value="1"/>
</dbReference>
<dbReference type="Pfam" id="PF09084">
    <property type="entry name" value="NMT1"/>
    <property type="match status" value="1"/>
</dbReference>
<comment type="caution">
    <text evidence="6">The sequence shown here is derived from an EMBL/GenBank/DDBJ whole genome shotgun (WGS) entry which is preliminary data.</text>
</comment>
<dbReference type="SUPFAM" id="SSF53850">
    <property type="entry name" value="Periplasmic binding protein-like II"/>
    <property type="match status" value="1"/>
</dbReference>
<evidence type="ECO:0000256" key="1">
    <source>
        <dbReference type="ARBA" id="ARBA00004418"/>
    </source>
</evidence>
<evidence type="ECO:0000259" key="5">
    <source>
        <dbReference type="Pfam" id="PF09084"/>
    </source>
</evidence>
<accession>A0ABT1MMV8</accession>
<dbReference type="RefSeq" id="WP_255328611.1">
    <property type="nucleotide sequence ID" value="NZ_JAKZEU010000002.1"/>
</dbReference>
<dbReference type="EMBL" id="JAKZEU010000002">
    <property type="protein sequence ID" value="MCQ0969607.1"/>
    <property type="molecule type" value="Genomic_DNA"/>
</dbReference>
<gene>
    <name evidence="6" type="ORF">MLD63_04085</name>
</gene>
<dbReference type="Gene3D" id="3.40.190.10">
    <property type="entry name" value="Periplasmic binding protein-like II"/>
    <property type="match status" value="2"/>
</dbReference>
<dbReference type="PANTHER" id="PTHR30024:SF47">
    <property type="entry name" value="TAURINE-BINDING PERIPLASMIC PROTEIN"/>
    <property type="match status" value="1"/>
</dbReference>
<evidence type="ECO:0000256" key="3">
    <source>
        <dbReference type="ARBA" id="ARBA00022729"/>
    </source>
</evidence>
<evidence type="ECO:0000256" key="2">
    <source>
        <dbReference type="ARBA" id="ARBA00010742"/>
    </source>
</evidence>
<proteinExistence type="inferred from homology"/>
<keyword evidence="7" id="KW-1185">Reference proteome</keyword>
<reference evidence="6 7" key="1">
    <citation type="submission" date="2022-03" db="EMBL/GenBank/DDBJ databases">
        <authorList>
            <person name="He Y."/>
        </authorList>
    </citation>
    <scope>NUCLEOTIDE SEQUENCE [LARGE SCALE GENOMIC DNA]</scope>
    <source>
        <strain evidence="6 7">TK19116</strain>
    </source>
</reference>
<evidence type="ECO:0000256" key="4">
    <source>
        <dbReference type="SAM" id="SignalP"/>
    </source>
</evidence>
<comment type="similarity">
    <text evidence="2">Belongs to the bacterial solute-binding protein SsuA/TauA family.</text>
</comment>